<organism evidence="2 3">
    <name type="scientific">Araneus ventricosus</name>
    <name type="common">Orbweaver spider</name>
    <name type="synonym">Epeira ventricosa</name>
    <dbReference type="NCBI Taxonomy" id="182803"/>
    <lineage>
        <taxon>Eukaryota</taxon>
        <taxon>Metazoa</taxon>
        <taxon>Ecdysozoa</taxon>
        <taxon>Arthropoda</taxon>
        <taxon>Chelicerata</taxon>
        <taxon>Arachnida</taxon>
        <taxon>Araneae</taxon>
        <taxon>Araneomorphae</taxon>
        <taxon>Entelegynae</taxon>
        <taxon>Araneoidea</taxon>
        <taxon>Araneidae</taxon>
        <taxon>Araneus</taxon>
    </lineage>
</organism>
<evidence type="ECO:0000259" key="1">
    <source>
        <dbReference type="Pfam" id="PF17921"/>
    </source>
</evidence>
<gene>
    <name evidence="2" type="ORF">AVEN_66881_1</name>
</gene>
<keyword evidence="3" id="KW-1185">Reference proteome</keyword>
<evidence type="ECO:0000313" key="2">
    <source>
        <dbReference type="EMBL" id="GBN37875.1"/>
    </source>
</evidence>
<dbReference type="Pfam" id="PF05380">
    <property type="entry name" value="Peptidase_A17"/>
    <property type="match status" value="1"/>
</dbReference>
<dbReference type="PANTHER" id="PTHR47331">
    <property type="entry name" value="PHD-TYPE DOMAIN-CONTAINING PROTEIN"/>
    <property type="match status" value="1"/>
</dbReference>
<dbReference type="Proteomes" id="UP000499080">
    <property type="component" value="Unassembled WGS sequence"/>
</dbReference>
<dbReference type="InterPro" id="IPR041588">
    <property type="entry name" value="Integrase_H2C2"/>
</dbReference>
<sequence length="571" mass="66140">MGNTKRSVLSTVARVFDPLGFISPFVVRVRKLVQEIWERGVDWDSKLPDDLRIKWEKWCCETGCLSDVRINRCYFSNWDRDAGGIEMHIFCDSSQVAYGAVAYFRWETTSGEVGVRFVMAKSRLALLKKLSLPRLELMGALVGAKLWKHLSVVFKSLVKRVVMWTDSEICLHWIKSSATEWKQFVSNRVVEIQDCVVPDRWFHCPGLENPADQLTRGVSAVSLKSDVLWWSGPRWLKSERYDRPQQKFRVPDEYIQEKRIVVHTAIVKDDPLIDISMFSSLTKLLRVTAYVQRFLGKLGGKNTQTGPLVAAEISEAEEFWVKQVQREHSDFEITRLNRGQQIPAASRIWSLAPYLQEGLLCVKERLEKSEVTQEEKHPILMPRSKYTDLLILHEHNRGFHLGVIATLSRLRERFWIRRGRQSVKSVLKSCLVCRKYSAKPARQQTGQLPQDRVTFRSSCEILKGFKSIIRQPELKSFITSEGISWKFIPERSPWWGGFWERLMRSIKEPLRKTLGRVLLTLEELSTILTEIESVINNRPITYDSDELDEPRALTPSHFLLPGHRNTGFVPK</sequence>
<dbReference type="InterPro" id="IPR036397">
    <property type="entry name" value="RNaseH_sf"/>
</dbReference>
<dbReference type="OrthoDB" id="6425443at2759"/>
<evidence type="ECO:0000313" key="3">
    <source>
        <dbReference type="Proteomes" id="UP000499080"/>
    </source>
</evidence>
<dbReference type="AlphaFoldDB" id="A0A4Y2NEK5"/>
<dbReference type="Gene3D" id="3.30.420.10">
    <property type="entry name" value="Ribonuclease H-like superfamily/Ribonuclease H"/>
    <property type="match status" value="1"/>
</dbReference>
<dbReference type="InterPro" id="IPR008042">
    <property type="entry name" value="Retrotrans_Pao"/>
</dbReference>
<feature type="domain" description="Integrase zinc-binding" evidence="1">
    <location>
        <begin position="387"/>
        <end position="437"/>
    </location>
</feature>
<dbReference type="PANTHER" id="PTHR47331:SF5">
    <property type="entry name" value="RIBONUCLEASE H"/>
    <property type="match status" value="1"/>
</dbReference>
<name>A0A4Y2NEK5_ARAVE</name>
<dbReference type="Gene3D" id="1.10.340.70">
    <property type="match status" value="1"/>
</dbReference>
<reference evidence="2 3" key="1">
    <citation type="journal article" date="2019" name="Sci. Rep.">
        <title>Orb-weaving spider Araneus ventricosus genome elucidates the spidroin gene catalogue.</title>
        <authorList>
            <person name="Kono N."/>
            <person name="Nakamura H."/>
            <person name="Ohtoshi R."/>
            <person name="Moran D.A.P."/>
            <person name="Shinohara A."/>
            <person name="Yoshida Y."/>
            <person name="Fujiwara M."/>
            <person name="Mori M."/>
            <person name="Tomita M."/>
            <person name="Arakawa K."/>
        </authorList>
    </citation>
    <scope>NUCLEOTIDE SEQUENCE [LARGE SCALE GENOMIC DNA]</scope>
</reference>
<dbReference type="EMBL" id="BGPR01009082">
    <property type="protein sequence ID" value="GBN37875.1"/>
    <property type="molecule type" value="Genomic_DNA"/>
</dbReference>
<dbReference type="Pfam" id="PF17921">
    <property type="entry name" value="Integrase_H2C2"/>
    <property type="match status" value="1"/>
</dbReference>
<dbReference type="GO" id="GO:0003676">
    <property type="term" value="F:nucleic acid binding"/>
    <property type="evidence" value="ECO:0007669"/>
    <property type="project" value="InterPro"/>
</dbReference>
<proteinExistence type="predicted"/>
<comment type="caution">
    <text evidence="2">The sequence shown here is derived from an EMBL/GenBank/DDBJ whole genome shotgun (WGS) entry which is preliminary data.</text>
</comment>
<accession>A0A4Y2NEK5</accession>
<dbReference type="InterPro" id="IPR012337">
    <property type="entry name" value="RNaseH-like_sf"/>
</dbReference>
<dbReference type="SUPFAM" id="SSF53098">
    <property type="entry name" value="Ribonuclease H-like"/>
    <property type="match status" value="1"/>
</dbReference>
<protein>
    <recommendedName>
        <fullName evidence="1">Integrase zinc-binding domain-containing protein</fullName>
    </recommendedName>
</protein>